<dbReference type="Proteomes" id="UP000236520">
    <property type="component" value="Unassembled WGS sequence"/>
</dbReference>
<name>A0A2J7Z5H8_STRMQ</name>
<dbReference type="AlphaFoldDB" id="A0A2J7Z5H8"/>
<gene>
    <name evidence="2" type="ORF">SMF913_11552</name>
</gene>
<proteinExistence type="predicted"/>
<keyword evidence="3" id="KW-1185">Reference proteome</keyword>
<protein>
    <submittedName>
        <fullName evidence="2">Uncharacterized protein</fullName>
    </submittedName>
</protein>
<evidence type="ECO:0000313" key="2">
    <source>
        <dbReference type="EMBL" id="PNG95527.1"/>
    </source>
</evidence>
<feature type="region of interest" description="Disordered" evidence="1">
    <location>
        <begin position="1"/>
        <end position="32"/>
    </location>
</feature>
<dbReference type="EMBL" id="LJIW01000001">
    <property type="protein sequence ID" value="PNG95527.1"/>
    <property type="molecule type" value="Genomic_DNA"/>
</dbReference>
<evidence type="ECO:0000256" key="1">
    <source>
        <dbReference type="SAM" id="MobiDB-lite"/>
    </source>
</evidence>
<sequence>MPDWKVSGDPHQGVDSGISAAEQQRRKASSPVRRLRRASEWWCPGGSSAMAGGRGRFRFGPDRFTSTITA</sequence>
<evidence type="ECO:0000313" key="3">
    <source>
        <dbReference type="Proteomes" id="UP000236520"/>
    </source>
</evidence>
<accession>A0A2J7Z5H8</accession>
<reference evidence="2 3" key="1">
    <citation type="submission" date="2015-09" db="EMBL/GenBank/DDBJ databases">
        <title>Genome sequence, genome mining and natural product profiling of a biocontrol bacterium Streptomyces malaysiensis F913.</title>
        <authorList>
            <person name="Xu Y."/>
            <person name="Wei J."/>
            <person name="Xie J."/>
            <person name="Li T."/>
            <person name="Zhou Z."/>
        </authorList>
    </citation>
    <scope>NUCLEOTIDE SEQUENCE [LARGE SCALE GENOMIC DNA]</scope>
    <source>
        <strain evidence="2 3">F913</strain>
    </source>
</reference>
<comment type="caution">
    <text evidence="2">The sequence shown here is derived from an EMBL/GenBank/DDBJ whole genome shotgun (WGS) entry which is preliminary data.</text>
</comment>
<organism evidence="2 3">
    <name type="scientific">Streptomyces malaysiensis</name>
    <dbReference type="NCBI Taxonomy" id="92644"/>
    <lineage>
        <taxon>Bacteria</taxon>
        <taxon>Bacillati</taxon>
        <taxon>Actinomycetota</taxon>
        <taxon>Actinomycetes</taxon>
        <taxon>Kitasatosporales</taxon>
        <taxon>Streptomycetaceae</taxon>
        <taxon>Streptomyces</taxon>
        <taxon>Streptomyces violaceusniger group</taxon>
    </lineage>
</organism>